<reference evidence="1 2" key="1">
    <citation type="journal article" date="2020" name="Microorganisms">
        <title>Osmotic Adaptation and Compatible Solute Biosynthesis of Phototrophic Bacteria as Revealed from Genome Analyses.</title>
        <authorList>
            <person name="Imhoff J.F."/>
            <person name="Rahn T."/>
            <person name="Kunzel S."/>
            <person name="Keller A."/>
            <person name="Neulinger S.C."/>
        </authorList>
    </citation>
    <scope>NUCLEOTIDE SEQUENCE [LARGE SCALE GENOMIC DNA]</scope>
    <source>
        <strain evidence="1 2">DSM 6210</strain>
    </source>
</reference>
<proteinExistence type="predicted"/>
<dbReference type="Proteomes" id="UP000748752">
    <property type="component" value="Unassembled WGS sequence"/>
</dbReference>
<evidence type="ECO:0000313" key="1">
    <source>
        <dbReference type="EMBL" id="MBK1632622.1"/>
    </source>
</evidence>
<evidence type="ECO:0000313" key="2">
    <source>
        <dbReference type="Proteomes" id="UP000748752"/>
    </source>
</evidence>
<evidence type="ECO:0008006" key="3">
    <source>
        <dbReference type="Google" id="ProtNLM"/>
    </source>
</evidence>
<keyword evidence="2" id="KW-1185">Reference proteome</keyword>
<protein>
    <recommendedName>
        <fullName evidence="3">PII-uridylyltransferase/Glutamine-synthetase adenylyltransferase domain-containing protein</fullName>
    </recommendedName>
</protein>
<dbReference type="EMBL" id="NRRV01000052">
    <property type="protein sequence ID" value="MBK1632622.1"/>
    <property type="molecule type" value="Genomic_DNA"/>
</dbReference>
<sequence length="411" mass="46017">MGKPEPVAPHAPVAAPPERYTLDGGPAVEARIDADQQQIAAAVLDSVPRRSFVALVLMGGYGRGEGGYVVTEDGPAPFNDYDYFVVVRGTSGAQRAALHRGLAELAETLTERVGVEVDFALLSAEHLKRAEYSLMNAEMRWGHRVVAGDADVLERMRDMPFHGLPPGELTRLMLNRGALLLMDQQQLLERRSLAAGGGMDTGEREVFFKYLFKAVLACGDTRLAADGRYHPSYPEKLARLEAPRPALYVDDRERPDPMPRHDEFLELYRLAYRHKFHPAYEEFADARPADWLARVLRIWTATLRAFEIRRLGASFSDWHDYCRADIPKGQGGNLVRNLGVTVRDFGPREPLRRPRRALRYPRERLIGTLPLLLTESGSLLDPCAASALGLPANIHWKLAAERFLGLWARYA</sequence>
<name>A0ABS1CLA3_9GAMM</name>
<dbReference type="RefSeq" id="WP_200240346.1">
    <property type="nucleotide sequence ID" value="NZ_NRRV01000052.1"/>
</dbReference>
<comment type="caution">
    <text evidence="1">The sequence shown here is derived from an EMBL/GenBank/DDBJ whole genome shotgun (WGS) entry which is preliminary data.</text>
</comment>
<accession>A0ABS1CLA3</accession>
<organism evidence="1 2">
    <name type="scientific">Thiohalocapsa halophila</name>
    <dbReference type="NCBI Taxonomy" id="69359"/>
    <lineage>
        <taxon>Bacteria</taxon>
        <taxon>Pseudomonadati</taxon>
        <taxon>Pseudomonadota</taxon>
        <taxon>Gammaproteobacteria</taxon>
        <taxon>Chromatiales</taxon>
        <taxon>Chromatiaceae</taxon>
        <taxon>Thiohalocapsa</taxon>
    </lineage>
</organism>
<gene>
    <name evidence="1" type="ORF">CKO31_18115</name>
</gene>